<organism evidence="1 2">
    <name type="scientific">Vitis vinifera</name>
    <name type="common">Grape</name>
    <dbReference type="NCBI Taxonomy" id="29760"/>
    <lineage>
        <taxon>Eukaryota</taxon>
        <taxon>Viridiplantae</taxon>
        <taxon>Streptophyta</taxon>
        <taxon>Embryophyta</taxon>
        <taxon>Tracheophyta</taxon>
        <taxon>Spermatophyta</taxon>
        <taxon>Magnoliopsida</taxon>
        <taxon>eudicotyledons</taxon>
        <taxon>Gunneridae</taxon>
        <taxon>Pentapetalae</taxon>
        <taxon>rosids</taxon>
        <taxon>Vitales</taxon>
        <taxon>Vitaceae</taxon>
        <taxon>Viteae</taxon>
        <taxon>Vitis</taxon>
    </lineage>
</organism>
<accession>A0ABY9CZJ0</accession>
<keyword evidence="2" id="KW-1185">Reference proteome</keyword>
<evidence type="ECO:0000313" key="1">
    <source>
        <dbReference type="EMBL" id="WKA00061.1"/>
    </source>
</evidence>
<evidence type="ECO:0000313" key="2">
    <source>
        <dbReference type="Proteomes" id="UP001227230"/>
    </source>
</evidence>
<sequence length="84" mass="9744">MAANLLKMGSWEPQENALRMKKNVECQPDRIPDARYPGKVERRLDRIPDVRYPEKVERWLERIPNVRYLGGMSTEKNSGCEVAG</sequence>
<dbReference type="EMBL" id="CP126659">
    <property type="protein sequence ID" value="WKA00061.1"/>
    <property type="molecule type" value="Genomic_DNA"/>
</dbReference>
<dbReference type="Proteomes" id="UP001227230">
    <property type="component" value="Chromosome 12"/>
</dbReference>
<name>A0ABY9CZJ0_VITVI</name>
<reference evidence="1 2" key="1">
    <citation type="journal article" date="2023" name="Hortic Res">
        <title>The complete reference genome for grapevine (Vitis vinifera L.) genetics and breeding.</title>
        <authorList>
            <person name="Shi X."/>
            <person name="Cao S."/>
            <person name="Wang X."/>
            <person name="Huang S."/>
            <person name="Wang Y."/>
            <person name="Liu Z."/>
            <person name="Liu W."/>
            <person name="Leng X."/>
            <person name="Peng Y."/>
            <person name="Wang N."/>
            <person name="Wang Y."/>
            <person name="Ma Z."/>
            <person name="Xu X."/>
            <person name="Zhang F."/>
            <person name="Xue H."/>
            <person name="Zhong H."/>
            <person name="Wang Y."/>
            <person name="Zhang K."/>
            <person name="Velt A."/>
            <person name="Avia K."/>
            <person name="Holtgrawe D."/>
            <person name="Grimplet J."/>
            <person name="Matus J.T."/>
            <person name="Ware D."/>
            <person name="Wu X."/>
            <person name="Wang H."/>
            <person name="Liu C."/>
            <person name="Fang Y."/>
            <person name="Rustenholz C."/>
            <person name="Cheng Z."/>
            <person name="Xiao H."/>
            <person name="Zhou Y."/>
        </authorList>
    </citation>
    <scope>NUCLEOTIDE SEQUENCE [LARGE SCALE GENOMIC DNA]</scope>
    <source>
        <strain evidence="2">cv. Pinot noir / PN40024</strain>
        <tissue evidence="1">Leaf</tissue>
    </source>
</reference>
<proteinExistence type="predicted"/>
<gene>
    <name evidence="1" type="ORF">VitviT2T_018453</name>
</gene>
<protein>
    <submittedName>
        <fullName evidence="1">Uncharacterized protein</fullName>
    </submittedName>
</protein>